<dbReference type="Gene3D" id="3.40.30.10">
    <property type="entry name" value="Glutaredoxin"/>
    <property type="match status" value="1"/>
</dbReference>
<dbReference type="Pfam" id="PF03190">
    <property type="entry name" value="Thioredox_DsbH"/>
    <property type="match status" value="1"/>
</dbReference>
<dbReference type="InterPro" id="IPR008928">
    <property type="entry name" value="6-hairpin_glycosidase_sf"/>
</dbReference>
<dbReference type="CDD" id="cd02955">
    <property type="entry name" value="SSP411"/>
    <property type="match status" value="1"/>
</dbReference>
<dbReference type="Proteomes" id="UP001595823">
    <property type="component" value="Unassembled WGS sequence"/>
</dbReference>
<dbReference type="SUPFAM" id="SSF52833">
    <property type="entry name" value="Thioredoxin-like"/>
    <property type="match status" value="1"/>
</dbReference>
<proteinExistence type="predicted"/>
<gene>
    <name evidence="2" type="ORF">ACFPET_12180</name>
</gene>
<evidence type="ECO:0000259" key="1">
    <source>
        <dbReference type="Pfam" id="PF03190"/>
    </source>
</evidence>
<dbReference type="RefSeq" id="WP_380621333.1">
    <property type="nucleotide sequence ID" value="NZ_JBHSDK010000015.1"/>
</dbReference>
<protein>
    <submittedName>
        <fullName evidence="2">Thioredoxin domain-containing protein</fullName>
    </submittedName>
</protein>
<dbReference type="EMBL" id="JBHSDK010000015">
    <property type="protein sequence ID" value="MFC4335962.1"/>
    <property type="molecule type" value="Genomic_DNA"/>
</dbReference>
<evidence type="ECO:0000313" key="3">
    <source>
        <dbReference type="Proteomes" id="UP001595823"/>
    </source>
</evidence>
<reference evidence="3" key="1">
    <citation type="journal article" date="2019" name="Int. J. Syst. Evol. Microbiol.">
        <title>The Global Catalogue of Microorganisms (GCM) 10K type strain sequencing project: providing services to taxonomists for standard genome sequencing and annotation.</title>
        <authorList>
            <consortium name="The Broad Institute Genomics Platform"/>
            <consortium name="The Broad Institute Genome Sequencing Center for Infectious Disease"/>
            <person name="Wu L."/>
            <person name="Ma J."/>
        </authorList>
    </citation>
    <scope>NUCLEOTIDE SEQUENCE [LARGE SCALE GENOMIC DNA]</scope>
    <source>
        <strain evidence="3">IBRC-M 10908</strain>
    </source>
</reference>
<dbReference type="InterPro" id="IPR024705">
    <property type="entry name" value="Ssp411"/>
</dbReference>
<feature type="domain" description="Spermatogenesis-associated protein 20-like TRX" evidence="1">
    <location>
        <begin position="2"/>
        <end position="154"/>
    </location>
</feature>
<dbReference type="PANTHER" id="PTHR42899:SF1">
    <property type="entry name" value="SPERMATOGENESIS-ASSOCIATED PROTEIN 20"/>
    <property type="match status" value="1"/>
</dbReference>
<organism evidence="2 3">
    <name type="scientific">Salininema proteolyticum</name>
    <dbReference type="NCBI Taxonomy" id="1607685"/>
    <lineage>
        <taxon>Bacteria</taxon>
        <taxon>Bacillati</taxon>
        <taxon>Actinomycetota</taxon>
        <taxon>Actinomycetes</taxon>
        <taxon>Glycomycetales</taxon>
        <taxon>Glycomycetaceae</taxon>
        <taxon>Salininema</taxon>
    </lineage>
</organism>
<keyword evidence="3" id="KW-1185">Reference proteome</keyword>
<name>A0ABV8TZD8_9ACTN</name>
<sequence length="582" mass="64503">MNRLGKASSPYLLQHADNPVDWRPWGQEALDDAASHDRPLFVSVGYSTCHWCHVMAHESFEDDEVAAYLNDHFTSVKVDREERPDVDGVYMRATLAMTGQGGWPMSVFAFPDGTPFYAGMYFPKPNFLQLLRAVVTAWEDKREELRLQGAAIVQASATGGADFADVTVACPLDGPCPPAPPIDRDLVDNAVTDLLDQADPQFGGFGAAPKFPAVPMLRLLWEYDSPEARRTVEFAAHQMAAGGMRDQLAGGFSRYCVDRDWTVPHFEKMLYDQAELLDLYTELGEEEIASETAGFLASHFATGEGAFAAAFDADTEGEEGLTYVWTEPQLREVLSEDDADWAARTFGISDASPNFEDVANVPTLRRGVDDPERHRRVRDALLAARDQRPQPHRDGKVVTAWNALAVRSLLRYAAKFDRPDARERALTAARFLRENHFADGRLKRTSLDGRVGDNQGVLEDYAALALAAFDIGGEWTEFGKVLLDRVETHFADGEGGFFDTADDAERLVTRLSEIHDGPTASGWALAAEAFVKAWSETGEERYKDTAWRALARVKPQMEANPRFTAGLALAALKFQRQLGSRE</sequence>
<dbReference type="InterPro" id="IPR036249">
    <property type="entry name" value="Thioredoxin-like_sf"/>
</dbReference>
<dbReference type="PANTHER" id="PTHR42899">
    <property type="entry name" value="SPERMATOGENESIS-ASSOCIATED PROTEIN 20"/>
    <property type="match status" value="1"/>
</dbReference>
<dbReference type="PIRSF" id="PIRSF006402">
    <property type="entry name" value="UCP006402_thioredoxin"/>
    <property type="match status" value="1"/>
</dbReference>
<comment type="caution">
    <text evidence="2">The sequence shown here is derived from an EMBL/GenBank/DDBJ whole genome shotgun (WGS) entry which is preliminary data.</text>
</comment>
<accession>A0ABV8TZD8</accession>
<evidence type="ECO:0000313" key="2">
    <source>
        <dbReference type="EMBL" id="MFC4335962.1"/>
    </source>
</evidence>
<dbReference type="InterPro" id="IPR004879">
    <property type="entry name" value="Ssp411-like_TRX"/>
</dbReference>
<dbReference type="SUPFAM" id="SSF48208">
    <property type="entry name" value="Six-hairpin glycosidases"/>
    <property type="match status" value="1"/>
</dbReference>